<comment type="caution">
    <text evidence="1">The sequence shown here is derived from an EMBL/GenBank/DDBJ whole genome shotgun (WGS) entry which is preliminary data.</text>
</comment>
<proteinExistence type="predicted"/>
<gene>
    <name evidence="1" type="ORF">LCGC14_2319380</name>
</gene>
<feature type="non-terminal residue" evidence="1">
    <location>
        <position position="35"/>
    </location>
</feature>
<organism evidence="1">
    <name type="scientific">marine sediment metagenome</name>
    <dbReference type="NCBI Taxonomy" id="412755"/>
    <lineage>
        <taxon>unclassified sequences</taxon>
        <taxon>metagenomes</taxon>
        <taxon>ecological metagenomes</taxon>
    </lineage>
</organism>
<name>A0A0F9FD17_9ZZZZ</name>
<reference evidence="1" key="1">
    <citation type="journal article" date="2015" name="Nature">
        <title>Complex archaea that bridge the gap between prokaryotes and eukaryotes.</title>
        <authorList>
            <person name="Spang A."/>
            <person name="Saw J.H."/>
            <person name="Jorgensen S.L."/>
            <person name="Zaremba-Niedzwiedzka K."/>
            <person name="Martijn J."/>
            <person name="Lind A.E."/>
            <person name="van Eijk R."/>
            <person name="Schleper C."/>
            <person name="Guy L."/>
            <person name="Ettema T.J."/>
        </authorList>
    </citation>
    <scope>NUCLEOTIDE SEQUENCE</scope>
</reference>
<evidence type="ECO:0000313" key="1">
    <source>
        <dbReference type="EMBL" id="KKL49047.1"/>
    </source>
</evidence>
<sequence>MYSRIPESEYRKLLFQLRSQMAAILNVFNCYGLNN</sequence>
<dbReference type="EMBL" id="LAZR01033103">
    <property type="protein sequence ID" value="KKL49047.1"/>
    <property type="molecule type" value="Genomic_DNA"/>
</dbReference>
<accession>A0A0F9FD17</accession>
<dbReference type="AlphaFoldDB" id="A0A0F9FD17"/>
<protein>
    <submittedName>
        <fullName evidence="1">Uncharacterized protein</fullName>
    </submittedName>
</protein>